<name>A0A6N7W7C6_9ACTO</name>
<dbReference type="Pfam" id="PF02146">
    <property type="entry name" value="SIR2"/>
    <property type="match status" value="1"/>
</dbReference>
<feature type="binding site" evidence="4">
    <location>
        <position position="157"/>
    </location>
    <ligand>
        <name>Zn(2+)</name>
        <dbReference type="ChEBI" id="CHEBI:29105"/>
    </ligand>
</feature>
<keyword evidence="4" id="KW-0862">Zinc</keyword>
<evidence type="ECO:0000256" key="2">
    <source>
        <dbReference type="ARBA" id="ARBA00022679"/>
    </source>
</evidence>
<evidence type="ECO:0000256" key="4">
    <source>
        <dbReference type="PROSITE-ProRule" id="PRU00236"/>
    </source>
</evidence>
<dbReference type="InterPro" id="IPR003000">
    <property type="entry name" value="Sirtuin"/>
</dbReference>
<keyword evidence="4" id="KW-0479">Metal-binding</keyword>
<keyword evidence="2" id="KW-0808">Transferase</keyword>
<dbReference type="PANTHER" id="PTHR11085:SF10">
    <property type="entry name" value="NAD-DEPENDENT PROTEIN DEACYLASE SIRTUIN-5, MITOCHONDRIAL-RELATED"/>
    <property type="match status" value="1"/>
</dbReference>
<dbReference type="Proteomes" id="UP000470875">
    <property type="component" value="Unassembled WGS sequence"/>
</dbReference>
<feature type="binding site" evidence="4">
    <location>
        <position position="132"/>
    </location>
    <ligand>
        <name>Zn(2+)</name>
        <dbReference type="ChEBI" id="CHEBI:29105"/>
    </ligand>
</feature>
<dbReference type="Gene3D" id="3.40.50.1220">
    <property type="entry name" value="TPP-binding domain"/>
    <property type="match status" value="1"/>
</dbReference>
<dbReference type="GO" id="GO:0070403">
    <property type="term" value="F:NAD+ binding"/>
    <property type="evidence" value="ECO:0007669"/>
    <property type="project" value="InterPro"/>
</dbReference>
<dbReference type="InterPro" id="IPR026591">
    <property type="entry name" value="Sirtuin_cat_small_dom_sf"/>
</dbReference>
<dbReference type="PANTHER" id="PTHR11085">
    <property type="entry name" value="NAD-DEPENDENT PROTEIN DEACYLASE SIRTUIN-5, MITOCHONDRIAL-RELATED"/>
    <property type="match status" value="1"/>
</dbReference>
<dbReference type="CDD" id="cd01407">
    <property type="entry name" value="SIR2-fam"/>
    <property type="match status" value="1"/>
</dbReference>
<feature type="domain" description="Deacetylase sirtuin-type" evidence="5">
    <location>
        <begin position="1"/>
        <end position="252"/>
    </location>
</feature>
<dbReference type="GO" id="GO:0017136">
    <property type="term" value="F:histone deacetylase activity, NAD-dependent"/>
    <property type="evidence" value="ECO:0007669"/>
    <property type="project" value="TreeGrafter"/>
</dbReference>
<reference evidence="6 7" key="1">
    <citation type="submission" date="2019-08" db="EMBL/GenBank/DDBJ databases">
        <title>In-depth cultivation of the pig gut microbiome towards novel bacterial diversity and tailored functional studies.</title>
        <authorList>
            <person name="Wylensek D."/>
            <person name="Hitch T.C.A."/>
            <person name="Clavel T."/>
        </authorList>
    </citation>
    <scope>NUCLEOTIDE SEQUENCE [LARGE SCALE GENOMIC DNA]</scope>
    <source>
        <strain evidence="6 7">WB03_NA08</strain>
    </source>
</reference>
<organism evidence="6 7">
    <name type="scientific">Scrofimicrobium canadense</name>
    <dbReference type="NCBI Taxonomy" id="2652290"/>
    <lineage>
        <taxon>Bacteria</taxon>
        <taxon>Bacillati</taxon>
        <taxon>Actinomycetota</taxon>
        <taxon>Actinomycetes</taxon>
        <taxon>Actinomycetales</taxon>
        <taxon>Actinomycetaceae</taxon>
        <taxon>Scrofimicrobium</taxon>
    </lineage>
</organism>
<feature type="binding site" evidence="4">
    <location>
        <position position="135"/>
    </location>
    <ligand>
        <name>Zn(2+)</name>
        <dbReference type="ChEBI" id="CHEBI:29105"/>
    </ligand>
</feature>
<feature type="active site" description="Proton acceptor" evidence="4">
    <location>
        <position position="124"/>
    </location>
</feature>
<keyword evidence="7" id="KW-1185">Reference proteome</keyword>
<evidence type="ECO:0000256" key="1">
    <source>
        <dbReference type="ARBA" id="ARBA00012928"/>
    </source>
</evidence>
<dbReference type="EMBL" id="VULO01000015">
    <property type="protein sequence ID" value="MSS85291.1"/>
    <property type="molecule type" value="Genomic_DNA"/>
</dbReference>
<evidence type="ECO:0000259" key="5">
    <source>
        <dbReference type="PROSITE" id="PS50305"/>
    </source>
</evidence>
<evidence type="ECO:0000256" key="3">
    <source>
        <dbReference type="ARBA" id="ARBA00023027"/>
    </source>
</evidence>
<dbReference type="InterPro" id="IPR026590">
    <property type="entry name" value="Ssirtuin_cat_dom"/>
</dbReference>
<dbReference type="Gene3D" id="3.30.1600.10">
    <property type="entry name" value="SIR2/SIRT2 'Small Domain"/>
    <property type="match status" value="1"/>
</dbReference>
<dbReference type="NCBIfam" id="NF001752">
    <property type="entry name" value="PRK00481.1-1"/>
    <property type="match status" value="1"/>
</dbReference>
<sequence length="252" mass="27009">MTSTDAEIFAQILKDSGSTVFFGGAGVSTESGIPDFRSESARRATLERFGLPAEEILSASFFSSNPEVFYEYAREFLFHPKATPNAAHRALAHWEERGLLAGVITQNIDGLHQKAGSKEVWEVHGTLEKFHCVACTSTAPLDEVIKQLDSGTPVPTCTCGAALKPDVVLYGESLPDEAVSRSVQAVSQAEVLIVCGTSLSVFPAAGLVNAFRGSHIVLVNLSPTPADYQADLIIREPIGQTLSTVEQLLQMS</sequence>
<dbReference type="InterPro" id="IPR050134">
    <property type="entry name" value="NAD-dep_sirtuin_deacylases"/>
</dbReference>
<keyword evidence="3" id="KW-0520">NAD</keyword>
<evidence type="ECO:0000313" key="6">
    <source>
        <dbReference type="EMBL" id="MSS85291.1"/>
    </source>
</evidence>
<accession>A0A6N7W7C6</accession>
<dbReference type="EC" id="2.3.1.286" evidence="1"/>
<gene>
    <name evidence="6" type="ORF">FYJ24_11100</name>
</gene>
<comment type="caution">
    <text evidence="6">The sequence shown here is derived from an EMBL/GenBank/DDBJ whole genome shotgun (WGS) entry which is preliminary data.</text>
</comment>
<dbReference type="InterPro" id="IPR029035">
    <property type="entry name" value="DHS-like_NAD/FAD-binding_dom"/>
</dbReference>
<dbReference type="RefSeq" id="WP_154546424.1">
    <property type="nucleotide sequence ID" value="NZ_VULO01000015.1"/>
</dbReference>
<protein>
    <recommendedName>
        <fullName evidence="1">protein acetyllysine N-acetyltransferase</fullName>
        <ecNumber evidence="1">2.3.1.286</ecNumber>
    </recommendedName>
</protein>
<evidence type="ECO:0000313" key="7">
    <source>
        <dbReference type="Proteomes" id="UP000470875"/>
    </source>
</evidence>
<dbReference type="SUPFAM" id="SSF52467">
    <property type="entry name" value="DHS-like NAD/FAD-binding domain"/>
    <property type="match status" value="1"/>
</dbReference>
<proteinExistence type="predicted"/>
<dbReference type="PROSITE" id="PS50305">
    <property type="entry name" value="SIRTUIN"/>
    <property type="match status" value="1"/>
</dbReference>
<dbReference type="AlphaFoldDB" id="A0A6N7W7C6"/>
<feature type="binding site" evidence="4">
    <location>
        <position position="159"/>
    </location>
    <ligand>
        <name>Zn(2+)</name>
        <dbReference type="ChEBI" id="CHEBI:29105"/>
    </ligand>
</feature>
<dbReference type="GO" id="GO:0046872">
    <property type="term" value="F:metal ion binding"/>
    <property type="evidence" value="ECO:0007669"/>
    <property type="project" value="UniProtKB-KW"/>
</dbReference>